<organism evidence="1">
    <name type="scientific">Cacopsylla melanoneura</name>
    <dbReference type="NCBI Taxonomy" id="428564"/>
    <lineage>
        <taxon>Eukaryota</taxon>
        <taxon>Metazoa</taxon>
        <taxon>Ecdysozoa</taxon>
        <taxon>Arthropoda</taxon>
        <taxon>Hexapoda</taxon>
        <taxon>Insecta</taxon>
        <taxon>Pterygota</taxon>
        <taxon>Neoptera</taxon>
        <taxon>Paraneoptera</taxon>
        <taxon>Hemiptera</taxon>
        <taxon>Sternorrhyncha</taxon>
        <taxon>Psylloidea</taxon>
        <taxon>Psyllidae</taxon>
        <taxon>Psyllinae</taxon>
        <taxon>Cacopsylla</taxon>
    </lineage>
</organism>
<evidence type="ECO:0000313" key="1">
    <source>
        <dbReference type="EMBL" id="CAG6768531.1"/>
    </source>
</evidence>
<dbReference type="EMBL" id="HBUF01393596">
    <property type="protein sequence ID" value="CAG6734744.1"/>
    <property type="molecule type" value="Transcribed_RNA"/>
</dbReference>
<dbReference type="EMBL" id="HBUF01576620">
    <property type="protein sequence ID" value="CAG6768531.1"/>
    <property type="molecule type" value="Transcribed_RNA"/>
</dbReference>
<dbReference type="EMBL" id="HBUF01057067">
    <property type="protein sequence ID" value="CAG6624385.1"/>
    <property type="molecule type" value="Transcribed_RNA"/>
</dbReference>
<reference evidence="1" key="1">
    <citation type="submission" date="2021-05" db="EMBL/GenBank/DDBJ databases">
        <authorList>
            <person name="Alioto T."/>
            <person name="Alioto T."/>
            <person name="Gomez Garrido J."/>
        </authorList>
    </citation>
    <scope>NUCLEOTIDE SEQUENCE</scope>
</reference>
<dbReference type="AlphaFoldDB" id="A0A8D9ARI4"/>
<name>A0A8D9ARI4_9HEMI</name>
<proteinExistence type="predicted"/>
<protein>
    <submittedName>
        <fullName evidence="1">Uncharacterized protein</fullName>
    </submittedName>
</protein>
<accession>A0A8D9ARI4</accession>
<sequence>MVFLVKRGQKETEGSKESQVQWVRKAGKETGETKGTKVYQVWMHPVRLAMMDCLYLDVAGDRPRNFLSNEETNSTLKTEAGVIAQRSLLNYLILNLVLKHKLY</sequence>